<evidence type="ECO:0000256" key="2">
    <source>
        <dbReference type="ARBA" id="ARBA00022771"/>
    </source>
</evidence>
<dbReference type="Pfam" id="PF01753">
    <property type="entry name" value="zf-MYND"/>
    <property type="match status" value="1"/>
</dbReference>
<dbReference type="InterPro" id="IPR058518">
    <property type="entry name" value="DUF8205"/>
</dbReference>
<feature type="transmembrane region" description="Helical" evidence="5">
    <location>
        <begin position="106"/>
        <end position="129"/>
    </location>
</feature>
<name>A0A9P5ZCU7_9AGAR</name>
<dbReference type="Proteomes" id="UP000807469">
    <property type="component" value="Unassembled WGS sequence"/>
</dbReference>
<keyword evidence="3" id="KW-0862">Zinc</keyword>
<dbReference type="EMBL" id="MU155138">
    <property type="protein sequence ID" value="KAF9485096.1"/>
    <property type="molecule type" value="Genomic_DNA"/>
</dbReference>
<dbReference type="InterPro" id="IPR002893">
    <property type="entry name" value="Znf_MYND"/>
</dbReference>
<protein>
    <recommendedName>
        <fullName evidence="6">MYND-type domain-containing protein</fullName>
    </recommendedName>
</protein>
<dbReference type="AlphaFoldDB" id="A0A9P5ZCU7"/>
<reference evidence="7" key="1">
    <citation type="submission" date="2020-11" db="EMBL/GenBank/DDBJ databases">
        <authorList>
            <consortium name="DOE Joint Genome Institute"/>
            <person name="Ahrendt S."/>
            <person name="Riley R."/>
            <person name="Andreopoulos W."/>
            <person name="Labutti K."/>
            <person name="Pangilinan J."/>
            <person name="Ruiz-Duenas F.J."/>
            <person name="Barrasa J.M."/>
            <person name="Sanchez-Garcia M."/>
            <person name="Camarero S."/>
            <person name="Miyauchi S."/>
            <person name="Serrano A."/>
            <person name="Linde D."/>
            <person name="Babiker R."/>
            <person name="Drula E."/>
            <person name="Ayuso-Fernandez I."/>
            <person name="Pacheco R."/>
            <person name="Padilla G."/>
            <person name="Ferreira P."/>
            <person name="Barriuso J."/>
            <person name="Kellner H."/>
            <person name="Castanera R."/>
            <person name="Alfaro M."/>
            <person name="Ramirez L."/>
            <person name="Pisabarro A.G."/>
            <person name="Kuo A."/>
            <person name="Tritt A."/>
            <person name="Lipzen A."/>
            <person name="He G."/>
            <person name="Yan M."/>
            <person name="Ng V."/>
            <person name="Cullen D."/>
            <person name="Martin F."/>
            <person name="Rosso M.-N."/>
            <person name="Henrissat B."/>
            <person name="Hibbett D."/>
            <person name="Martinez A.T."/>
            <person name="Grigoriev I.V."/>
        </authorList>
    </citation>
    <scope>NUCLEOTIDE SEQUENCE</scope>
    <source>
        <strain evidence="7">CIRM-BRFM 674</strain>
    </source>
</reference>
<keyword evidence="1" id="KW-0479">Metal-binding</keyword>
<keyword evidence="2 4" id="KW-0863">Zinc-finger</keyword>
<comment type="caution">
    <text evidence="7">The sequence shown here is derived from an EMBL/GenBank/DDBJ whole genome shotgun (WGS) entry which is preliminary data.</text>
</comment>
<sequence length="349" mass="39526">MPRRRSQQEDYNLEHELLKADTLIIAHSSERPVDEQSSKDIKKTAKLTRRICIRCKAIETGDVSYKACAKCQSAIYCSRECQKLDWSSHKEHCADSRRHKRLEKQVSILIANTNLLGVLKLAIILQLGLLDSPFPAEPFHVLVPLVVEPECIREFAKLRGDLRTVRAPRPKAGNGKPRGMMQISGILPWHSRSLSRDQVLDLARSAVESGASDITMDRLQDVTVGVVIFSIGELDNRGGSTLEVPLLISANMMRIAKMAEPFQYLIAANGEFWTMPMNAHSCIEFINNRIRIDHENKFLLRAEMTEADEQLVRESAEEFGEDSDSNRRLASELVKLRMSKEYVYSPLPI</sequence>
<dbReference type="SUPFAM" id="SSF144232">
    <property type="entry name" value="HIT/MYND zinc finger-like"/>
    <property type="match status" value="1"/>
</dbReference>
<keyword evidence="5" id="KW-1133">Transmembrane helix</keyword>
<keyword evidence="5" id="KW-0812">Transmembrane</keyword>
<evidence type="ECO:0000313" key="7">
    <source>
        <dbReference type="EMBL" id="KAF9485096.1"/>
    </source>
</evidence>
<evidence type="ECO:0000259" key="6">
    <source>
        <dbReference type="PROSITE" id="PS50865"/>
    </source>
</evidence>
<dbReference type="Pfam" id="PF26632">
    <property type="entry name" value="DUF8205"/>
    <property type="match status" value="1"/>
</dbReference>
<evidence type="ECO:0000313" key="8">
    <source>
        <dbReference type="Proteomes" id="UP000807469"/>
    </source>
</evidence>
<proteinExistence type="predicted"/>
<evidence type="ECO:0000256" key="3">
    <source>
        <dbReference type="ARBA" id="ARBA00022833"/>
    </source>
</evidence>
<dbReference type="GO" id="GO:0008270">
    <property type="term" value="F:zinc ion binding"/>
    <property type="evidence" value="ECO:0007669"/>
    <property type="project" value="UniProtKB-KW"/>
</dbReference>
<evidence type="ECO:0000256" key="5">
    <source>
        <dbReference type="SAM" id="Phobius"/>
    </source>
</evidence>
<accession>A0A9P5ZCU7</accession>
<evidence type="ECO:0000256" key="1">
    <source>
        <dbReference type="ARBA" id="ARBA00022723"/>
    </source>
</evidence>
<dbReference type="PROSITE" id="PS01360">
    <property type="entry name" value="ZF_MYND_1"/>
    <property type="match status" value="1"/>
</dbReference>
<dbReference type="PROSITE" id="PS50865">
    <property type="entry name" value="ZF_MYND_2"/>
    <property type="match status" value="1"/>
</dbReference>
<keyword evidence="5" id="KW-0472">Membrane</keyword>
<dbReference type="OrthoDB" id="5231159at2759"/>
<dbReference type="Gene3D" id="6.10.140.2220">
    <property type="match status" value="1"/>
</dbReference>
<gene>
    <name evidence="7" type="ORF">BDN70DRAFT_871801</name>
</gene>
<evidence type="ECO:0000256" key="4">
    <source>
        <dbReference type="PROSITE-ProRule" id="PRU00134"/>
    </source>
</evidence>
<feature type="domain" description="MYND-type" evidence="6">
    <location>
        <begin position="52"/>
        <end position="93"/>
    </location>
</feature>
<keyword evidence="8" id="KW-1185">Reference proteome</keyword>
<organism evidence="7 8">
    <name type="scientific">Pholiota conissans</name>
    <dbReference type="NCBI Taxonomy" id="109636"/>
    <lineage>
        <taxon>Eukaryota</taxon>
        <taxon>Fungi</taxon>
        <taxon>Dikarya</taxon>
        <taxon>Basidiomycota</taxon>
        <taxon>Agaricomycotina</taxon>
        <taxon>Agaricomycetes</taxon>
        <taxon>Agaricomycetidae</taxon>
        <taxon>Agaricales</taxon>
        <taxon>Agaricineae</taxon>
        <taxon>Strophariaceae</taxon>
        <taxon>Pholiota</taxon>
    </lineage>
</organism>